<reference evidence="1 2" key="1">
    <citation type="submission" date="2022-01" db="EMBL/GenBank/DDBJ databases">
        <authorList>
            <person name="Xiong W."/>
            <person name="Schranz E."/>
        </authorList>
    </citation>
    <scope>NUCLEOTIDE SEQUENCE [LARGE SCALE GENOMIC DNA]</scope>
</reference>
<evidence type="ECO:0000313" key="1">
    <source>
        <dbReference type="EMBL" id="CAH1451704.1"/>
    </source>
</evidence>
<dbReference type="Proteomes" id="UP001157418">
    <property type="component" value="Unassembled WGS sequence"/>
</dbReference>
<accession>A0AAU9PNL0</accession>
<proteinExistence type="predicted"/>
<protein>
    <submittedName>
        <fullName evidence="1">Uncharacterized protein</fullName>
    </submittedName>
</protein>
<organism evidence="1 2">
    <name type="scientific">Lactuca virosa</name>
    <dbReference type="NCBI Taxonomy" id="75947"/>
    <lineage>
        <taxon>Eukaryota</taxon>
        <taxon>Viridiplantae</taxon>
        <taxon>Streptophyta</taxon>
        <taxon>Embryophyta</taxon>
        <taxon>Tracheophyta</taxon>
        <taxon>Spermatophyta</taxon>
        <taxon>Magnoliopsida</taxon>
        <taxon>eudicotyledons</taxon>
        <taxon>Gunneridae</taxon>
        <taxon>Pentapetalae</taxon>
        <taxon>asterids</taxon>
        <taxon>campanulids</taxon>
        <taxon>Asterales</taxon>
        <taxon>Asteraceae</taxon>
        <taxon>Cichorioideae</taxon>
        <taxon>Cichorieae</taxon>
        <taxon>Lactucinae</taxon>
        <taxon>Lactuca</taxon>
    </lineage>
</organism>
<name>A0AAU9PNL0_9ASTR</name>
<keyword evidence="2" id="KW-1185">Reference proteome</keyword>
<gene>
    <name evidence="1" type="ORF">LVIROSA_LOCUS37046</name>
</gene>
<dbReference type="EMBL" id="CAKMRJ010005745">
    <property type="protein sequence ID" value="CAH1451704.1"/>
    <property type="molecule type" value="Genomic_DNA"/>
</dbReference>
<sequence>MSHKEFVGFLERFTQEKCEKLYYCMSDLEIPKGLALISNEVEYQQFIEIGYQGGVNVPVYMDHFGTNLLVFSNGVSKENEIEENCSVMSNMSMEMEDGVDLT</sequence>
<dbReference type="AlphaFoldDB" id="A0AAU9PNL0"/>
<evidence type="ECO:0000313" key="2">
    <source>
        <dbReference type="Proteomes" id="UP001157418"/>
    </source>
</evidence>
<comment type="caution">
    <text evidence="1">The sequence shown here is derived from an EMBL/GenBank/DDBJ whole genome shotgun (WGS) entry which is preliminary data.</text>
</comment>